<dbReference type="RefSeq" id="WP_319833797.1">
    <property type="nucleotide sequence ID" value="NZ_CP138858.1"/>
</dbReference>
<name>A0ABZ0RPP2_9BACT</name>
<accession>A0ABZ0RPP2</accession>
<organism evidence="1 2">
    <name type="scientific">Coraliomargarita algicola</name>
    <dbReference type="NCBI Taxonomy" id="3092156"/>
    <lineage>
        <taxon>Bacteria</taxon>
        <taxon>Pseudomonadati</taxon>
        <taxon>Verrucomicrobiota</taxon>
        <taxon>Opitutia</taxon>
        <taxon>Puniceicoccales</taxon>
        <taxon>Coraliomargaritaceae</taxon>
        <taxon>Coraliomargarita</taxon>
    </lineage>
</organism>
<reference evidence="1 2" key="1">
    <citation type="submission" date="2023-11" db="EMBL/GenBank/DDBJ databases">
        <title>Coraliomargarita sp. nov., isolated from marine algae.</title>
        <authorList>
            <person name="Lee J.K."/>
            <person name="Baek J.H."/>
            <person name="Kim J.M."/>
            <person name="Choi D.G."/>
            <person name="Jeon C.O."/>
        </authorList>
    </citation>
    <scope>NUCLEOTIDE SEQUENCE [LARGE SCALE GENOMIC DNA]</scope>
    <source>
        <strain evidence="1 2">J2-16</strain>
    </source>
</reference>
<gene>
    <name evidence="1" type="ORF">SH580_04365</name>
</gene>
<dbReference type="EMBL" id="CP138858">
    <property type="protein sequence ID" value="WPJ96940.1"/>
    <property type="molecule type" value="Genomic_DNA"/>
</dbReference>
<evidence type="ECO:0000313" key="1">
    <source>
        <dbReference type="EMBL" id="WPJ96940.1"/>
    </source>
</evidence>
<keyword evidence="2" id="KW-1185">Reference proteome</keyword>
<dbReference type="Proteomes" id="UP001324993">
    <property type="component" value="Chromosome"/>
</dbReference>
<protein>
    <submittedName>
        <fullName evidence="1">Uncharacterized protein</fullName>
    </submittedName>
</protein>
<evidence type="ECO:0000313" key="2">
    <source>
        <dbReference type="Proteomes" id="UP001324993"/>
    </source>
</evidence>
<proteinExistence type="predicted"/>
<sequence length="122" mass="13306">MVEIIDSMGSDAFKAQFGDSPQLLSFLEANFSGTENAAARRQLLESSDDSAFSLRQWVESLRTVRAWLDTRGLEMPIEDELGYVCCAGEAAGAGSNLTHLPALVAEMLESYGCERAEPRTKV</sequence>